<evidence type="ECO:0000313" key="2">
    <source>
        <dbReference type="Proteomes" id="UP000594150"/>
    </source>
</evidence>
<evidence type="ECO:0000313" key="1">
    <source>
        <dbReference type="EMBL" id="QOR56621.1"/>
    </source>
</evidence>
<dbReference type="Proteomes" id="UP000594150">
    <property type="component" value="Segment"/>
</dbReference>
<accession>A0A7M1RRU5</accession>
<proteinExistence type="predicted"/>
<name>A0A7M1RRU5_9CAUD</name>
<protein>
    <submittedName>
        <fullName evidence="1">Uncharacterized protein</fullName>
    </submittedName>
</protein>
<keyword evidence="2" id="KW-1185">Reference proteome</keyword>
<dbReference type="EMBL" id="MT774395">
    <property type="protein sequence ID" value="QOR56621.1"/>
    <property type="molecule type" value="Genomic_DNA"/>
</dbReference>
<organism evidence="1 2">
    <name type="scientific">uncultured phage cr52_1</name>
    <dbReference type="NCBI Taxonomy" id="2772079"/>
    <lineage>
        <taxon>Viruses</taxon>
        <taxon>Duplodnaviria</taxon>
        <taxon>Heunggongvirae</taxon>
        <taxon>Uroviricota</taxon>
        <taxon>Caudoviricetes</taxon>
        <taxon>Crassvirales</taxon>
        <taxon>Suoliviridae</taxon>
        <taxon>Loutivirinae</taxon>
        <taxon>Buchavirus</taxon>
        <taxon>Buchavirus copri</taxon>
    </lineage>
</organism>
<dbReference type="RefSeq" id="YP_010112073.1">
    <property type="nucleotide sequence ID" value="NC_055888.1"/>
</dbReference>
<dbReference type="KEGG" id="vg:65130628"/>
<reference evidence="1 2" key="1">
    <citation type="submission" date="2020-07" db="EMBL/GenBank/DDBJ databases">
        <title>Taxonomic proposal: Crassvirales, a new order of highly abundant and diverse bacterial viruses.</title>
        <authorList>
            <person name="Shkoporov A.N."/>
            <person name="Stockdale S.R."/>
            <person name="Guerin E."/>
            <person name="Ross R.P."/>
            <person name="Hill C."/>
        </authorList>
    </citation>
    <scope>NUCLEOTIDE SEQUENCE [LARGE SCALE GENOMIC DNA]</scope>
</reference>
<sequence>MNNRTAHILFKVILDKNALGVAFGGAPAFLPLETDLFLNQALIEILSNKISGNNILKIGFEGSQLRISELDALVRTDKNISATNTEYNEFLLENVHNNGERFTIWGIQLKYGNYPTNCLLVDHNTAGLFKLTYNNIPWVEFPVAVLEDNDLLIYVDPIMMQENQYKPTDGKYAVDITYIKKPTPFDYTKPDSELDLPDDVMNEIINRAVVLALENIESQRTSTKLLLNQLSE</sequence>
<dbReference type="GeneID" id="65130628"/>